<dbReference type="PANTHER" id="PTHR10887">
    <property type="entry name" value="DNA2/NAM7 HELICASE FAMILY"/>
    <property type="match status" value="1"/>
</dbReference>
<dbReference type="InterPro" id="IPR027417">
    <property type="entry name" value="P-loop_NTPase"/>
</dbReference>
<dbReference type="InterPro" id="IPR056474">
    <property type="entry name" value="SEN1_barrel"/>
</dbReference>
<comment type="similarity">
    <text evidence="2">Belongs to the DNA2/NAM7 helicase family.</text>
</comment>
<dbReference type="Proteomes" id="UP001412239">
    <property type="component" value="Unassembled WGS sequence"/>
</dbReference>
<dbReference type="GO" id="GO:0008270">
    <property type="term" value="F:zinc ion binding"/>
    <property type="evidence" value="ECO:0007669"/>
    <property type="project" value="UniProtKB-KW"/>
</dbReference>
<dbReference type="CDD" id="cd18808">
    <property type="entry name" value="SF1_C_Upf1"/>
    <property type="match status" value="1"/>
</dbReference>
<dbReference type="Pfam" id="PF13086">
    <property type="entry name" value="AAA_11"/>
    <property type="match status" value="1"/>
</dbReference>
<evidence type="ECO:0000256" key="9">
    <source>
        <dbReference type="SAM" id="Coils"/>
    </source>
</evidence>
<feature type="region of interest" description="Disordered" evidence="10">
    <location>
        <begin position="1853"/>
        <end position="2003"/>
    </location>
</feature>
<keyword evidence="8" id="KW-0479">Metal-binding</keyword>
<evidence type="ECO:0000256" key="5">
    <source>
        <dbReference type="ARBA" id="ARBA00022806"/>
    </source>
</evidence>
<keyword evidence="3" id="KW-0547">Nucleotide-binding</keyword>
<feature type="compositionally biased region" description="Polar residues" evidence="10">
    <location>
        <begin position="1927"/>
        <end position="1940"/>
    </location>
</feature>
<keyword evidence="9" id="KW-0175">Coiled coil</keyword>
<name>A0A292Q4P9_9PEZI</name>
<dbReference type="GO" id="GO:0001147">
    <property type="term" value="F:transcription termination site sequence-specific DNA binding"/>
    <property type="evidence" value="ECO:0007669"/>
    <property type="project" value="TreeGrafter"/>
</dbReference>
<feature type="compositionally biased region" description="Basic and acidic residues" evidence="10">
    <location>
        <begin position="962"/>
        <end position="971"/>
    </location>
</feature>
<dbReference type="PANTHER" id="PTHR10887:SF495">
    <property type="entry name" value="HELICASE SENATAXIN ISOFORM X1-RELATED"/>
    <property type="match status" value="1"/>
</dbReference>
<feature type="coiled-coil region" evidence="9">
    <location>
        <begin position="1400"/>
        <end position="1468"/>
    </location>
</feature>
<evidence type="ECO:0000256" key="6">
    <source>
        <dbReference type="ARBA" id="ARBA00022840"/>
    </source>
</evidence>
<dbReference type="InterPro" id="IPR001878">
    <property type="entry name" value="Znf_CCHC"/>
</dbReference>
<protein>
    <recommendedName>
        <fullName evidence="11">CCHC-type domain-containing protein</fullName>
    </recommendedName>
</protein>
<keyword evidence="7" id="KW-0539">Nucleus</keyword>
<dbReference type="InterPro" id="IPR041679">
    <property type="entry name" value="DNA2/NAM7-like_C"/>
</dbReference>
<dbReference type="GO" id="GO:0004386">
    <property type="term" value="F:helicase activity"/>
    <property type="evidence" value="ECO:0007669"/>
    <property type="project" value="UniProtKB-KW"/>
</dbReference>
<comment type="subcellular location">
    <subcellularLocation>
        <location evidence="1">Nucleus</location>
    </subcellularLocation>
</comment>
<keyword evidence="5" id="KW-0347">Helicase</keyword>
<dbReference type="GO" id="GO:0016604">
    <property type="term" value="C:nuclear body"/>
    <property type="evidence" value="ECO:0007669"/>
    <property type="project" value="TreeGrafter"/>
</dbReference>
<dbReference type="Gene3D" id="4.10.60.10">
    <property type="entry name" value="Zinc finger, CCHC-type"/>
    <property type="match status" value="1"/>
</dbReference>
<dbReference type="SUPFAM" id="SSF52540">
    <property type="entry name" value="P-loop containing nucleoside triphosphate hydrolases"/>
    <property type="match status" value="1"/>
</dbReference>
<feature type="region of interest" description="Disordered" evidence="10">
    <location>
        <begin position="1782"/>
        <end position="1835"/>
    </location>
</feature>
<feature type="compositionally biased region" description="Gly residues" evidence="10">
    <location>
        <begin position="1972"/>
        <end position="1986"/>
    </location>
</feature>
<organism evidence="12 13">
    <name type="scientific">Tuber aestivum</name>
    <name type="common">summer truffle</name>
    <dbReference type="NCBI Taxonomy" id="59557"/>
    <lineage>
        <taxon>Eukaryota</taxon>
        <taxon>Fungi</taxon>
        <taxon>Dikarya</taxon>
        <taxon>Ascomycota</taxon>
        <taxon>Pezizomycotina</taxon>
        <taxon>Pezizomycetes</taxon>
        <taxon>Pezizales</taxon>
        <taxon>Tuberaceae</taxon>
        <taxon>Tuber</taxon>
    </lineage>
</organism>
<dbReference type="Pfam" id="PF12726">
    <property type="entry name" value="SEN1_N"/>
    <property type="match status" value="1"/>
</dbReference>
<feature type="region of interest" description="Disordered" evidence="10">
    <location>
        <begin position="962"/>
        <end position="1014"/>
    </location>
</feature>
<proteinExistence type="inferred from homology"/>
<dbReference type="InterPro" id="IPR047187">
    <property type="entry name" value="SF1_C_Upf1"/>
</dbReference>
<dbReference type="GO" id="GO:0006369">
    <property type="term" value="P:termination of RNA polymerase II transcription"/>
    <property type="evidence" value="ECO:0007669"/>
    <property type="project" value="TreeGrafter"/>
</dbReference>
<dbReference type="InterPro" id="IPR041677">
    <property type="entry name" value="DNA2/NAM7_AAA_11"/>
</dbReference>
<dbReference type="SMART" id="SM00343">
    <property type="entry name" value="ZnF_C2HC"/>
    <property type="match status" value="1"/>
</dbReference>
<dbReference type="InterPro" id="IPR045055">
    <property type="entry name" value="DNA2/NAM7-like"/>
</dbReference>
<dbReference type="EMBL" id="LN890966">
    <property type="protein sequence ID" value="CUS13858.1"/>
    <property type="molecule type" value="Genomic_DNA"/>
</dbReference>
<evidence type="ECO:0000256" key="4">
    <source>
        <dbReference type="ARBA" id="ARBA00022801"/>
    </source>
</evidence>
<evidence type="ECO:0000256" key="7">
    <source>
        <dbReference type="ARBA" id="ARBA00023242"/>
    </source>
</evidence>
<dbReference type="Pfam" id="PF23576">
    <property type="entry name" value="SEN1_barrel"/>
    <property type="match status" value="1"/>
</dbReference>
<keyword evidence="13" id="KW-1185">Reference proteome</keyword>
<dbReference type="FunFam" id="3.40.50.300:FF:000326">
    <property type="entry name" value="P-loop containing nucleoside triphosphate hydrolase"/>
    <property type="match status" value="1"/>
</dbReference>
<dbReference type="PROSITE" id="PS50158">
    <property type="entry name" value="ZF_CCHC"/>
    <property type="match status" value="1"/>
</dbReference>
<dbReference type="FunFam" id="3.40.50.300:FF:001152">
    <property type="entry name" value="tRNA-splicing endonuclease, putative"/>
    <property type="match status" value="1"/>
</dbReference>
<feature type="compositionally biased region" description="Basic and acidic residues" evidence="10">
    <location>
        <begin position="1911"/>
        <end position="1926"/>
    </location>
</feature>
<evidence type="ECO:0000256" key="1">
    <source>
        <dbReference type="ARBA" id="ARBA00004123"/>
    </source>
</evidence>
<evidence type="ECO:0000256" key="3">
    <source>
        <dbReference type="ARBA" id="ARBA00022741"/>
    </source>
</evidence>
<evidence type="ECO:0000256" key="8">
    <source>
        <dbReference type="PROSITE-ProRule" id="PRU00047"/>
    </source>
</evidence>
<reference evidence="12" key="1">
    <citation type="submission" date="2015-10" db="EMBL/GenBank/DDBJ databases">
        <authorList>
            <person name="Regsiter A."/>
            <person name="william w."/>
        </authorList>
    </citation>
    <scope>NUCLEOTIDE SEQUENCE</scope>
    <source>
        <strain evidence="12">Montdore</strain>
    </source>
</reference>
<gene>
    <name evidence="12" type="ORF">GSTUAT00002069001</name>
</gene>
<dbReference type="InterPro" id="IPR024481">
    <property type="entry name" value="Helicase_Sen1_N"/>
</dbReference>
<evidence type="ECO:0000256" key="10">
    <source>
        <dbReference type="SAM" id="MobiDB-lite"/>
    </source>
</evidence>
<dbReference type="CDD" id="cd18042">
    <property type="entry name" value="DEXXQc_SETX"/>
    <property type="match status" value="1"/>
</dbReference>
<evidence type="ECO:0000313" key="13">
    <source>
        <dbReference type="Proteomes" id="UP001412239"/>
    </source>
</evidence>
<feature type="region of interest" description="Disordered" evidence="10">
    <location>
        <begin position="898"/>
        <end position="919"/>
    </location>
</feature>
<sequence>MSGTDSLAVENIESGLRLVNSLPEQVHWLCDKIEKRDDGAEVEYEGDGSHRNRSVTHAMVLLSFADQEATQAWFTAALNAQLSRCPRCVEQFYVLKKGLYRELLEADNKDNVDMFFNFLHTCDLNRVRPVLKEIAGELRNSPTVESWYQTFQNRAHYRNGVYEVFCCPELLQDPEIKAEFTDICATRKVFPEGPGGGLVGFLFHDDERIRFPVERSWKELGPHITPEVFETHLLDTLESWVREMEVEANPGKLQLFWAGVAIVVQSVSKELIMKCICGAQNDPIKLAVNRISNTASYLPALLRLFDALMVQLGFEFWDVVQPLTPSALTDTLFANGIFANLLRNAPQDVSGEKLLIDLTKWMSSLVASVRPLSRATPAAPLLRLLLGDRSLPALSKGICVKEGMKILSMTLSGVFSHPIEGEGGRLILRQTNELFDEYTLLVVEIAVSTTRFNDQIMANHMGIAQKNAHNAMLLALELDIKVMKTDFGLLSKKKPEIPHTETSIQASLWDTVCKNIPINHVDLAIDLLSIIHEFFGIGKSVHPKGIDTGSEADERRHAFNQALYSLSRYFARIFQQISRFTPDKLKMVVKGELSRVAILVGIMFPPPKDVAFGAEDILLSCYGADTREIAVHAMFDENLAMALSAVTAISRTQAKSSVFDLMPTMITLNLEVLNVLCAPDTGVIFNIELENWTRTALRVYWDIQWRVFTRDAIDYATELFRRFWTFEQAFRAKGSDNESTRPQRETSWRARLLQDPSKALDSIAALLTIQDMHLLSSSQELMCNILELLAKENVDVEDGFVNNMRPILFPELQHDNARSTPVTNMVEAQKAQLIHALSAVRPDFVPPQAKPKVVEISDDEYDDDFLNDDFLNDFLDDDLIRASEQSLRIVPRKQAKLGFPSASAPHPHEQKFHRAGASKPSSIIGELRLGVGAPKVPPIVPRNEFLLKRKADLAASEAAKAARLESKKKEQAPVIPSSDEDDDSSDNDSGNGLFRLGNSVQRSTKPVPEPKLIDTKPKNLLRQPAVPIRRVKDNRARVAPDLSPLYKQVLKWEFFHDDPFPPGLSAANYNKVASSFSSYPAYKKTFEPLLLLEAWQALQQAKEESAQGPLKLNLVTRMSADNFVELEITIDGMSDRNKWLESDLVLVSVSKQPLASKDSPHCLARVHSLRKKFAGANITEVQLRCDPSPQMMQENMRNGSTLYASKIMGFVPTEREYSALMCLKYYDLEQEILAAKPSSLEAPTEKQVVRTKSLYGVNEPQARAILSAVKNTGFTLIQGPPGTGKTKTVVGIVGALLTPTVGSTVIQIPGSANRSPKPTTKKILVCAPSNAAVDELVLRFKRGILTAKGEEMLPKVVRIGKSDAVNFTVRDVTLDELVERKMAPTKDSANSKNADMDEVRQKHRANLDKRDAMLKQLEDARANSIDPGTLQSEIDSLNATIRETRRDLDLKRDQRKESSRNAEVLKRRIQQEIMDEAHIICATLSGTGHDLLRNINVDFETVIIDEAAQSVELSALIPLKFGCEKCILVGDPKQLPPTVLSREAAKFSYEKSLFVRMQENHPKDVHLLSIQYRMHPMISSFPSKRFYDSELEDGENMKELRTEVWHRNPIYAPYRFFNIAGQESAGGLHSLVNHQEAASALSLYQRLTADFPQVNFDGKIGIITPYKQQINLLKSTFRGRYGEKICDTIDFNTTDAFQGRERDIIIFSCVRASQEGGIGFLSDVRRMNVGLTRAKFSLFVLGHSASLMRNRLWASLVQDAKDRGVFDEGTFIKFSSNIGGNSAGSAGAFRGSTRGRGGQARNSNRIIPTPAPPKVDPDAMDIDEPEPQTQHRPNPSRARLCFVCNQPGHIANVCPNRQGPSNHPSRNPNGPGPRPMPPPVGGNDRMQGQRHERPTQEYNQLPNQPAGALKRPIDRESEASSKRQHVENQPSSSSQATPGPSTVPAIHPQNKKKAQRKSGPPAVFINPKRGSNGKGGRGGGGRGGGQPSRPNRDDKQEAGPTIR</sequence>
<feature type="domain" description="CCHC-type" evidence="11">
    <location>
        <begin position="1841"/>
        <end position="1856"/>
    </location>
</feature>
<dbReference type="GO" id="GO:0005524">
    <property type="term" value="F:ATP binding"/>
    <property type="evidence" value="ECO:0007669"/>
    <property type="project" value="UniProtKB-KW"/>
</dbReference>
<keyword evidence="4" id="KW-0378">Hydrolase</keyword>
<dbReference type="GO" id="GO:0005694">
    <property type="term" value="C:chromosome"/>
    <property type="evidence" value="ECO:0007669"/>
    <property type="project" value="UniProtKB-ARBA"/>
</dbReference>
<feature type="compositionally biased region" description="Pro residues" evidence="10">
    <location>
        <begin position="1870"/>
        <end position="1880"/>
    </location>
</feature>
<dbReference type="Gene3D" id="3.40.50.300">
    <property type="entry name" value="P-loop containing nucleotide triphosphate hydrolases"/>
    <property type="match status" value="2"/>
</dbReference>
<keyword evidence="8" id="KW-0862">Zinc</keyword>
<dbReference type="SUPFAM" id="SSF57756">
    <property type="entry name" value="Retrovirus zinc finger-like domains"/>
    <property type="match status" value="1"/>
</dbReference>
<feature type="compositionally biased region" description="Low complexity" evidence="10">
    <location>
        <begin position="1859"/>
        <end position="1869"/>
    </location>
</feature>
<evidence type="ECO:0000256" key="2">
    <source>
        <dbReference type="ARBA" id="ARBA00007913"/>
    </source>
</evidence>
<accession>A0A292Q4P9</accession>
<dbReference type="InterPro" id="IPR036875">
    <property type="entry name" value="Znf_CCHC_sf"/>
</dbReference>
<dbReference type="GO" id="GO:0016787">
    <property type="term" value="F:hydrolase activity"/>
    <property type="evidence" value="ECO:0007669"/>
    <property type="project" value="UniProtKB-KW"/>
</dbReference>
<keyword evidence="6" id="KW-0067">ATP-binding</keyword>
<keyword evidence="8" id="KW-0863">Zinc-finger</keyword>
<evidence type="ECO:0000259" key="11">
    <source>
        <dbReference type="PROSITE" id="PS50158"/>
    </source>
</evidence>
<feature type="compositionally biased region" description="Low complexity" evidence="10">
    <location>
        <begin position="1782"/>
        <end position="1792"/>
    </location>
</feature>
<dbReference type="Pfam" id="PF13087">
    <property type="entry name" value="AAA_12"/>
    <property type="match status" value="1"/>
</dbReference>
<evidence type="ECO:0000313" key="12">
    <source>
        <dbReference type="EMBL" id="CUS13858.1"/>
    </source>
</evidence>